<dbReference type="AlphaFoldDB" id="A0AA37LBR2"/>
<gene>
    <name evidence="2" type="ORF">ColSpa_03831</name>
</gene>
<evidence type="ECO:0000313" key="2">
    <source>
        <dbReference type="EMBL" id="GKT43650.1"/>
    </source>
</evidence>
<dbReference type="EMBL" id="BQXU01000007">
    <property type="protein sequence ID" value="GKT43650.1"/>
    <property type="molecule type" value="Genomic_DNA"/>
</dbReference>
<evidence type="ECO:0000313" key="3">
    <source>
        <dbReference type="Proteomes" id="UP001055115"/>
    </source>
</evidence>
<organism evidence="2 3">
    <name type="scientific">Colletotrichum spaethianum</name>
    <dbReference type="NCBI Taxonomy" id="700344"/>
    <lineage>
        <taxon>Eukaryota</taxon>
        <taxon>Fungi</taxon>
        <taxon>Dikarya</taxon>
        <taxon>Ascomycota</taxon>
        <taxon>Pezizomycotina</taxon>
        <taxon>Sordariomycetes</taxon>
        <taxon>Hypocreomycetidae</taxon>
        <taxon>Glomerellales</taxon>
        <taxon>Glomerellaceae</taxon>
        <taxon>Colletotrichum</taxon>
        <taxon>Colletotrichum spaethianum species complex</taxon>
    </lineage>
</organism>
<dbReference type="GeneID" id="73324633"/>
<proteinExistence type="predicted"/>
<dbReference type="Proteomes" id="UP001055115">
    <property type="component" value="Unassembled WGS sequence"/>
</dbReference>
<name>A0AA37LBR2_9PEZI</name>
<keyword evidence="1" id="KW-0732">Signal</keyword>
<protein>
    <submittedName>
        <fullName evidence="2">Uncharacterized protein</fullName>
    </submittedName>
</protein>
<evidence type="ECO:0000256" key="1">
    <source>
        <dbReference type="SAM" id="SignalP"/>
    </source>
</evidence>
<feature type="chain" id="PRO_5041271980" evidence="1">
    <location>
        <begin position="22"/>
        <end position="166"/>
    </location>
</feature>
<comment type="caution">
    <text evidence="2">The sequence shown here is derived from an EMBL/GenBank/DDBJ whole genome shotgun (WGS) entry which is preliminary data.</text>
</comment>
<accession>A0AA37LBR2</accession>
<reference evidence="2 3" key="1">
    <citation type="submission" date="2022-03" db="EMBL/GenBank/DDBJ databases">
        <title>Genome data of Colletotrichum spp.</title>
        <authorList>
            <person name="Utami Y.D."/>
            <person name="Hiruma K."/>
        </authorList>
    </citation>
    <scope>NUCLEOTIDE SEQUENCE [LARGE SCALE GENOMIC DNA]</scope>
    <source>
        <strain evidence="2 3">MAFF 239500</strain>
    </source>
</reference>
<keyword evidence="3" id="KW-1185">Reference proteome</keyword>
<feature type="signal peptide" evidence="1">
    <location>
        <begin position="1"/>
        <end position="21"/>
    </location>
</feature>
<sequence length="166" mass="18543">MSWPIFAARNLGEALLPLARALAWTHCIDDNEEAAVGFLEKVWNGSQPLTWPIRKGTATSPPERPFSYATVGLLLFDLVDEHKKALLLPQMQRMGSLLNTPWVGIRFNKKGAPVLAATVSDIVPVYYPPRFLLGSNAELTTNDRRHFGAGWLERLLQKPKLAPRKS</sequence>
<dbReference type="RefSeq" id="XP_049126000.1">
    <property type="nucleotide sequence ID" value="XM_049270043.1"/>
</dbReference>